<evidence type="ECO:0000313" key="3">
    <source>
        <dbReference type="Proteomes" id="UP000323621"/>
    </source>
</evidence>
<sequence>MKSFIFDVLNDLNNRDADFSNLTFILPSKRAGVFLRQELSTLVEKTIFSPKIISIEEFVEELAELKTITNTELLFEFYNSYLELTPRREREAFESFSKWAQILLQDFNEIDRYLIPQKEIFDYLSAIKKLDHWSLEPEKTEFVSNYLKFWDKLKVYYNHFNTSLMARKSGYQGLVYREAANNIDAYCAANPNKSHIFLGFNALNTAEETIIQKLLDSTMAEIFWDIDTSFLENPIHDAALFTRKHKKNWPYFKSHPFNWVTENYKKEKNITLYGVPKNIGQAKTVGAILDTIIIENPELKSTAVVLGDENLLIPILNSIPKKIDALNITMGFPLQSIPLASLFELLFTIHKKGQQTFYYKDVISVLSHQFIKPLFENDDNNEASKIIEAIKINNLVYLSLEDLKTYSSNPLTTLLFSNWQNNSQQAISNCFNIITTIKEHLSENKSNNLLSLEHLFRFNTLFNELYRLNESYNHIKDISALYSIYNELLSSETLDFKGEPLQGLQVMGMLESRVLDFETVILTSVNEGILPSGKSNNSFIPFDVKIENNLPTYKEKDAVYTYHFYRLLQRAKNIYILYNTEPDALTGGEKSRFINQLQLENIHQIKHHIVVPQVPTLDISLKEVLKTDSAIEKLKEVAKNGFSPSSLTSYMRNPLAFYYQKLLGIKDLEDVEETVAANTLGTVVHDTLEALYEPFINVLLTVDNIKEMKSKIEDLITHFFKKQYKDGDLTKGKNLIIFEIAKRYVQNFLNIEIKDLKHGNTIKIIALEQKSDIPIDIPELGFKVALRGTVDRVDEYNGVTRIIDYKTGKVTPGEVSILDWEDITTDYKKYSKSFQILTYAYMMHAQKPLNFPVEAGIISFKNLSSGVMKFGVKESPYAKTKDSLITQDTLNHFEKELKKLIIEICNPEIPFIEKEV</sequence>
<dbReference type="SUPFAM" id="SSF52980">
    <property type="entry name" value="Restriction endonuclease-like"/>
    <property type="match status" value="1"/>
</dbReference>
<reference evidence="2 3" key="1">
    <citation type="submission" date="2019-08" db="EMBL/GenBank/DDBJ databases">
        <title>Genomes of Antarctic Bizionia species.</title>
        <authorList>
            <person name="Bowman J.P."/>
        </authorList>
    </citation>
    <scope>NUCLEOTIDE SEQUENCE [LARGE SCALE GENOMIC DNA]</scope>
    <source>
        <strain evidence="2 3">IC164</strain>
    </source>
</reference>
<dbReference type="InterPro" id="IPR038726">
    <property type="entry name" value="PDDEXK_AddAB-type"/>
</dbReference>
<name>A0ABY3MC93_9FLAO</name>
<dbReference type="InterPro" id="IPR011604">
    <property type="entry name" value="PDDEXK-like_dom_sf"/>
</dbReference>
<evidence type="ECO:0000313" key="2">
    <source>
        <dbReference type="EMBL" id="TYC15536.1"/>
    </source>
</evidence>
<dbReference type="Proteomes" id="UP000323621">
    <property type="component" value="Unassembled WGS sequence"/>
</dbReference>
<dbReference type="EMBL" id="VSKN01000004">
    <property type="protein sequence ID" value="TYC15536.1"/>
    <property type="molecule type" value="Genomic_DNA"/>
</dbReference>
<dbReference type="RefSeq" id="WP_148380505.1">
    <property type="nucleotide sequence ID" value="NZ_VSKN01000004.1"/>
</dbReference>
<dbReference type="Pfam" id="PF12705">
    <property type="entry name" value="PDDEXK_1"/>
    <property type="match status" value="1"/>
</dbReference>
<keyword evidence="3" id="KW-1185">Reference proteome</keyword>
<evidence type="ECO:0000259" key="1">
    <source>
        <dbReference type="Pfam" id="PF12705"/>
    </source>
</evidence>
<dbReference type="InterPro" id="IPR011335">
    <property type="entry name" value="Restrct_endonuc-II-like"/>
</dbReference>
<dbReference type="SUPFAM" id="SSF52540">
    <property type="entry name" value="P-loop containing nucleoside triphosphate hydrolases"/>
    <property type="match status" value="1"/>
</dbReference>
<proteinExistence type="predicted"/>
<protein>
    <submittedName>
        <fullName evidence="2">PD-(D/E)XK nuclease family protein</fullName>
    </submittedName>
</protein>
<dbReference type="Gene3D" id="3.90.320.10">
    <property type="match status" value="1"/>
</dbReference>
<accession>A0ABY3MC93</accession>
<dbReference type="InterPro" id="IPR027417">
    <property type="entry name" value="P-loop_NTPase"/>
</dbReference>
<organism evidence="2 3">
    <name type="scientific">Bizionia gelidisalsuginis</name>
    <dbReference type="NCBI Taxonomy" id="291188"/>
    <lineage>
        <taxon>Bacteria</taxon>
        <taxon>Pseudomonadati</taxon>
        <taxon>Bacteroidota</taxon>
        <taxon>Flavobacteriia</taxon>
        <taxon>Flavobacteriales</taxon>
        <taxon>Flavobacteriaceae</taxon>
        <taxon>Bizionia</taxon>
    </lineage>
</organism>
<gene>
    <name evidence="2" type="ORF">ES677_04135</name>
</gene>
<comment type="caution">
    <text evidence="2">The sequence shown here is derived from an EMBL/GenBank/DDBJ whole genome shotgun (WGS) entry which is preliminary data.</text>
</comment>
<feature type="domain" description="PD-(D/E)XK endonuclease-like" evidence="1">
    <location>
        <begin position="642"/>
        <end position="913"/>
    </location>
</feature>